<dbReference type="OrthoDB" id="9765330at2"/>
<dbReference type="CAZy" id="GT4">
    <property type="family name" value="Glycosyltransferase Family 4"/>
</dbReference>
<gene>
    <name evidence="3" type="ordered locus">Caci_2506</name>
</gene>
<dbReference type="KEGG" id="cai:Caci_2506"/>
<dbReference type="InParanoid" id="C7PXH1"/>
<dbReference type="RefSeq" id="WP_012786717.1">
    <property type="nucleotide sequence ID" value="NC_013131.1"/>
</dbReference>
<sequence>MPKTHSPLETRIAIVSTYAPRRCGIATFSQDLTTALAEAAPDLAVEICALDRDGLDYPPEVTAIIEQDSYSSHRRAATHLADSGVDAVVIEHEFGIFGGSDGAWITGFAAELTRLGVPYLVTLHTVLSEPTWAQATTLHQLCREAAAVTVFTETARTLAVRTGIAPPDRIVHVPHGAPTPVTDYQATNEIGAEVRRVLDELAGRRVLSTFGLISPGKGLQTAIEALGMIAEEHPDAAYLIAGTTHPEIVRNSGEDYRESLMKAAEEAGVADRVAFLDSFLTENEIGAILAQTEIFCTPYRSREQISSGALTFAVAAGKPVVSTEYHYAVDMLGDGAGITVPPEDPEAFAEALRTLLGDDARLAAASEAARERGALLHWDAVAQRFAAIVRACAAQRRHKAPAGSVQPPRLKLKHLTRLTDSGGIMQFGQGMRPDPASGHCVDDVARLAIVAAGLCAEHPQALRGATPHEWLDTSLDFLQQAYDPAARAARNMRTVDGHWLDEPHPGDHVGRLIWALGEIAAAPAVPDKFRERAGEQLMDMLPAVRNLTALRSTAYAVLGLVQIAEPTRELEQGVERLDAAWRDSATGSWPWFEERLSYDNARLAQALLAGGARAGDAEVAGRGLVALDWYVKQVGLDLSGDGDAGSAADADGDGDGDGDAGSGQLALVGNLWRRKGFPRPEYEGDEQPIDAAAVVEASAQAWRMTRDARYAGVARRSFAWFLGDNRLGLPLYDAGSGGCRDGLQAAGTNPNQGAESTLAYHQARLGLIRAGLAD</sequence>
<dbReference type="STRING" id="479433.Caci_2506"/>
<accession>C7PXH1</accession>
<dbReference type="HOGENOM" id="CLU_365505_0_0_11"/>
<dbReference type="GO" id="GO:0016757">
    <property type="term" value="F:glycosyltransferase activity"/>
    <property type="evidence" value="ECO:0007669"/>
    <property type="project" value="InterPro"/>
</dbReference>
<dbReference type="AlphaFoldDB" id="C7PXH1"/>
<protein>
    <submittedName>
        <fullName evidence="3">Glycosyl transferase group 1</fullName>
    </submittedName>
</protein>
<name>C7PXH1_CATAD</name>
<dbReference type="Pfam" id="PF00534">
    <property type="entry name" value="Glycos_transf_1"/>
    <property type="match status" value="1"/>
</dbReference>
<dbReference type="PANTHER" id="PTHR12526:SF572">
    <property type="entry name" value="BLL5144 PROTEIN"/>
    <property type="match status" value="1"/>
</dbReference>
<organism evidence="3 4">
    <name type="scientific">Catenulispora acidiphila (strain DSM 44928 / JCM 14897 / NBRC 102108 / NRRL B-24433 / ID139908)</name>
    <dbReference type="NCBI Taxonomy" id="479433"/>
    <lineage>
        <taxon>Bacteria</taxon>
        <taxon>Bacillati</taxon>
        <taxon>Actinomycetota</taxon>
        <taxon>Actinomycetes</taxon>
        <taxon>Catenulisporales</taxon>
        <taxon>Catenulisporaceae</taxon>
        <taxon>Catenulispora</taxon>
    </lineage>
</organism>
<evidence type="ECO:0000259" key="2">
    <source>
        <dbReference type="Pfam" id="PF00534"/>
    </source>
</evidence>
<dbReference type="Gene3D" id="3.40.50.2000">
    <property type="entry name" value="Glycogen Phosphorylase B"/>
    <property type="match status" value="2"/>
</dbReference>
<dbReference type="InterPro" id="IPR001296">
    <property type="entry name" value="Glyco_trans_1"/>
</dbReference>
<proteinExistence type="predicted"/>
<dbReference type="EMBL" id="CP001700">
    <property type="protein sequence ID" value="ACU71424.1"/>
    <property type="molecule type" value="Genomic_DNA"/>
</dbReference>
<dbReference type="eggNOG" id="COG0438">
    <property type="taxonomic scope" value="Bacteria"/>
</dbReference>
<reference evidence="3 4" key="1">
    <citation type="journal article" date="2009" name="Stand. Genomic Sci.">
        <title>Complete genome sequence of Catenulispora acidiphila type strain (ID 139908).</title>
        <authorList>
            <person name="Copeland A."/>
            <person name="Lapidus A."/>
            <person name="Glavina Del Rio T."/>
            <person name="Nolan M."/>
            <person name="Lucas S."/>
            <person name="Chen F."/>
            <person name="Tice H."/>
            <person name="Cheng J.F."/>
            <person name="Bruce D."/>
            <person name="Goodwin L."/>
            <person name="Pitluck S."/>
            <person name="Mikhailova N."/>
            <person name="Pati A."/>
            <person name="Ivanova N."/>
            <person name="Mavromatis K."/>
            <person name="Chen A."/>
            <person name="Palaniappan K."/>
            <person name="Chain P."/>
            <person name="Land M."/>
            <person name="Hauser L."/>
            <person name="Chang Y.J."/>
            <person name="Jeffries C.D."/>
            <person name="Chertkov O."/>
            <person name="Brettin T."/>
            <person name="Detter J.C."/>
            <person name="Han C."/>
            <person name="Ali Z."/>
            <person name="Tindall B.J."/>
            <person name="Goker M."/>
            <person name="Bristow J."/>
            <person name="Eisen J.A."/>
            <person name="Markowitz V."/>
            <person name="Hugenholtz P."/>
            <person name="Kyrpides N.C."/>
            <person name="Klenk H.P."/>
        </authorList>
    </citation>
    <scope>NUCLEOTIDE SEQUENCE [LARGE SCALE GENOMIC DNA]</scope>
    <source>
        <strain evidence="4">DSM 44928 / JCM 14897 / NBRC 102108 / NRRL B-24433 / ID139908</strain>
    </source>
</reference>
<dbReference type="PANTHER" id="PTHR12526">
    <property type="entry name" value="GLYCOSYLTRANSFERASE"/>
    <property type="match status" value="1"/>
</dbReference>
<feature type="domain" description="Glycosyl transferase family 1" evidence="2">
    <location>
        <begin position="202"/>
        <end position="372"/>
    </location>
</feature>
<evidence type="ECO:0000313" key="4">
    <source>
        <dbReference type="Proteomes" id="UP000000851"/>
    </source>
</evidence>
<evidence type="ECO:0000313" key="3">
    <source>
        <dbReference type="EMBL" id="ACU71424.1"/>
    </source>
</evidence>
<evidence type="ECO:0000256" key="1">
    <source>
        <dbReference type="ARBA" id="ARBA00022679"/>
    </source>
</evidence>
<dbReference type="SUPFAM" id="SSF53756">
    <property type="entry name" value="UDP-Glycosyltransferase/glycogen phosphorylase"/>
    <property type="match status" value="1"/>
</dbReference>
<keyword evidence="4" id="KW-1185">Reference proteome</keyword>
<dbReference type="Proteomes" id="UP000000851">
    <property type="component" value="Chromosome"/>
</dbReference>
<keyword evidence="1 3" id="KW-0808">Transferase</keyword>